<accession>A0A0A8YZT3</accession>
<proteinExistence type="predicted"/>
<protein>
    <submittedName>
        <fullName evidence="1">Uncharacterized protein</fullName>
    </submittedName>
</protein>
<organism evidence="1">
    <name type="scientific">Arundo donax</name>
    <name type="common">Giant reed</name>
    <name type="synonym">Donax arundinaceus</name>
    <dbReference type="NCBI Taxonomy" id="35708"/>
    <lineage>
        <taxon>Eukaryota</taxon>
        <taxon>Viridiplantae</taxon>
        <taxon>Streptophyta</taxon>
        <taxon>Embryophyta</taxon>
        <taxon>Tracheophyta</taxon>
        <taxon>Spermatophyta</taxon>
        <taxon>Magnoliopsida</taxon>
        <taxon>Liliopsida</taxon>
        <taxon>Poales</taxon>
        <taxon>Poaceae</taxon>
        <taxon>PACMAD clade</taxon>
        <taxon>Arundinoideae</taxon>
        <taxon>Arundineae</taxon>
        <taxon>Arundo</taxon>
    </lineage>
</organism>
<name>A0A0A8YZT3_ARUDO</name>
<dbReference type="EMBL" id="GBRH01267880">
    <property type="protein sequence ID" value="JAD30015.1"/>
    <property type="molecule type" value="Transcribed_RNA"/>
</dbReference>
<evidence type="ECO:0000313" key="1">
    <source>
        <dbReference type="EMBL" id="JAD30015.1"/>
    </source>
</evidence>
<reference evidence="1" key="2">
    <citation type="journal article" date="2015" name="Data Brief">
        <title>Shoot transcriptome of the giant reed, Arundo donax.</title>
        <authorList>
            <person name="Barrero R.A."/>
            <person name="Guerrero F.D."/>
            <person name="Moolhuijzen P."/>
            <person name="Goolsby J.A."/>
            <person name="Tidwell J."/>
            <person name="Bellgard S.E."/>
            <person name="Bellgard M.I."/>
        </authorList>
    </citation>
    <scope>NUCLEOTIDE SEQUENCE</scope>
    <source>
        <tissue evidence="1">Shoot tissue taken approximately 20 cm above the soil surface</tissue>
    </source>
</reference>
<reference evidence="1" key="1">
    <citation type="submission" date="2014-09" db="EMBL/GenBank/DDBJ databases">
        <authorList>
            <person name="Magalhaes I.L.F."/>
            <person name="Oliveira U."/>
            <person name="Santos F.R."/>
            <person name="Vidigal T.H.D.A."/>
            <person name="Brescovit A.D."/>
            <person name="Santos A.J."/>
        </authorList>
    </citation>
    <scope>NUCLEOTIDE SEQUENCE</scope>
    <source>
        <tissue evidence="1">Shoot tissue taken approximately 20 cm above the soil surface</tissue>
    </source>
</reference>
<dbReference type="AlphaFoldDB" id="A0A0A8YZT3"/>
<sequence>MTFKCTLKRSDKGTFTWVYDGLLVLKEFLACFCLMSSWPACALQVEIGCSRKRALHADLNVLLCGFTRDVTVPLAISFVDLVVTCNQRTHAQQLQ</sequence>